<feature type="domain" description="PKS/mFAS DH" evidence="8">
    <location>
        <begin position="523"/>
        <end position="811"/>
    </location>
</feature>
<keyword evidence="3" id="KW-0808">Transferase</keyword>
<dbReference type="EMBL" id="QZFU01000030">
    <property type="protein sequence ID" value="RJO71755.1"/>
    <property type="molecule type" value="Genomic_DNA"/>
</dbReference>
<dbReference type="PANTHER" id="PTHR43775:SF51">
    <property type="entry name" value="INACTIVE PHENOLPHTHIOCEROL SYNTHESIS POLYKETIDE SYNTHASE TYPE I PKS1-RELATED"/>
    <property type="match status" value="1"/>
</dbReference>
<evidence type="ECO:0000259" key="8">
    <source>
        <dbReference type="PROSITE" id="PS52019"/>
    </source>
</evidence>
<dbReference type="InterPro" id="IPR016039">
    <property type="entry name" value="Thiolase-like"/>
</dbReference>
<dbReference type="InterPro" id="IPR016036">
    <property type="entry name" value="Malonyl_transacylase_ACP-bd"/>
</dbReference>
<dbReference type="InterPro" id="IPR049551">
    <property type="entry name" value="PKS_DH_C"/>
</dbReference>
<dbReference type="InterPro" id="IPR036291">
    <property type="entry name" value="NAD(P)-bd_dom_sf"/>
</dbReference>
<dbReference type="Pfam" id="PF08659">
    <property type="entry name" value="KR"/>
    <property type="match status" value="1"/>
</dbReference>
<dbReference type="FunFam" id="3.40.366.10:FF:000002">
    <property type="entry name" value="Probable polyketide synthase 2"/>
    <property type="match status" value="1"/>
</dbReference>
<dbReference type="PROSITE" id="PS52019">
    <property type="entry name" value="PKS_MFAS_DH"/>
    <property type="match status" value="1"/>
</dbReference>
<dbReference type="PROSITE" id="PS50075">
    <property type="entry name" value="CARRIER"/>
    <property type="match status" value="1"/>
</dbReference>
<evidence type="ECO:0000256" key="3">
    <source>
        <dbReference type="ARBA" id="ARBA00022679"/>
    </source>
</evidence>
<dbReference type="CDD" id="cd08956">
    <property type="entry name" value="KR_3_FAS_SDR_x"/>
    <property type="match status" value="1"/>
</dbReference>
<protein>
    <submittedName>
        <fullName evidence="9">SDR family NAD(P)-dependent oxidoreductase</fullName>
    </submittedName>
</protein>
<evidence type="ECO:0000313" key="10">
    <source>
        <dbReference type="Proteomes" id="UP000266677"/>
    </source>
</evidence>
<evidence type="ECO:0000256" key="1">
    <source>
        <dbReference type="ARBA" id="ARBA00022450"/>
    </source>
</evidence>
<dbReference type="Gene3D" id="3.10.129.110">
    <property type="entry name" value="Polyketide synthase dehydratase"/>
    <property type="match status" value="1"/>
</dbReference>
<proteinExistence type="predicted"/>
<keyword evidence="2" id="KW-0597">Phosphoprotein</keyword>
<dbReference type="GO" id="GO:0006633">
    <property type="term" value="P:fatty acid biosynthetic process"/>
    <property type="evidence" value="ECO:0007669"/>
    <property type="project" value="TreeGrafter"/>
</dbReference>
<dbReference type="SUPFAM" id="SSF52151">
    <property type="entry name" value="FabD/lysophospholipase-like"/>
    <property type="match status" value="1"/>
</dbReference>
<evidence type="ECO:0000256" key="6">
    <source>
        <dbReference type="SAM" id="MobiDB-lite"/>
    </source>
</evidence>
<dbReference type="InterPro" id="IPR020807">
    <property type="entry name" value="PKS_DH"/>
</dbReference>
<dbReference type="Gene3D" id="3.40.47.10">
    <property type="match status" value="1"/>
</dbReference>
<feature type="region of interest" description="C-terminal hotdog fold" evidence="5">
    <location>
        <begin position="662"/>
        <end position="811"/>
    </location>
</feature>
<dbReference type="Gene3D" id="3.30.70.3290">
    <property type="match status" value="1"/>
</dbReference>
<dbReference type="Gene3D" id="3.40.50.720">
    <property type="entry name" value="NAD(P)-binding Rossmann-like Domain"/>
    <property type="match status" value="1"/>
</dbReference>
<dbReference type="GO" id="GO:0031177">
    <property type="term" value="F:phosphopantetheine binding"/>
    <property type="evidence" value="ECO:0007669"/>
    <property type="project" value="InterPro"/>
</dbReference>
<name>A0A3A4KEU1_9NOCA</name>
<feature type="compositionally biased region" description="Polar residues" evidence="6">
    <location>
        <begin position="1264"/>
        <end position="1278"/>
    </location>
</feature>
<dbReference type="InterPro" id="IPR049900">
    <property type="entry name" value="PKS_mFAS_DH"/>
</dbReference>
<dbReference type="Pfam" id="PF16197">
    <property type="entry name" value="KAsynt_C_assoc"/>
    <property type="match status" value="1"/>
</dbReference>
<dbReference type="InterPro" id="IPR001227">
    <property type="entry name" value="Ac_transferase_dom_sf"/>
</dbReference>
<dbReference type="Gene3D" id="3.40.366.10">
    <property type="entry name" value="Malonyl-Coenzyme A Acyl Carrier Protein, domain 2"/>
    <property type="match status" value="1"/>
</dbReference>
<feature type="region of interest" description="N-terminal hotdog fold" evidence="5">
    <location>
        <begin position="523"/>
        <end position="646"/>
    </location>
</feature>
<evidence type="ECO:0000256" key="4">
    <source>
        <dbReference type="ARBA" id="ARBA00023315"/>
    </source>
</evidence>
<keyword evidence="1" id="KW-0596">Phosphopantetheine</keyword>
<dbReference type="SMART" id="SM00822">
    <property type="entry name" value="PKS_KR"/>
    <property type="match status" value="1"/>
</dbReference>
<dbReference type="GO" id="GO:0004312">
    <property type="term" value="F:fatty acid synthase activity"/>
    <property type="evidence" value="ECO:0007669"/>
    <property type="project" value="TreeGrafter"/>
</dbReference>
<feature type="domain" description="Carrier" evidence="7">
    <location>
        <begin position="1291"/>
        <end position="1368"/>
    </location>
</feature>
<keyword evidence="4" id="KW-0012">Acyltransferase</keyword>
<dbReference type="InterPro" id="IPR049552">
    <property type="entry name" value="PKS_DH_N"/>
</dbReference>
<evidence type="ECO:0000259" key="7">
    <source>
        <dbReference type="PROSITE" id="PS50075"/>
    </source>
</evidence>
<dbReference type="Pfam" id="PF22953">
    <property type="entry name" value="SpnB_Rossmann"/>
    <property type="match status" value="1"/>
</dbReference>
<dbReference type="PANTHER" id="PTHR43775">
    <property type="entry name" value="FATTY ACID SYNTHASE"/>
    <property type="match status" value="1"/>
</dbReference>
<dbReference type="PROSITE" id="PS00012">
    <property type="entry name" value="PHOSPHOPANTETHEINE"/>
    <property type="match status" value="1"/>
</dbReference>
<dbReference type="InterPro" id="IPR009081">
    <property type="entry name" value="PP-bd_ACP"/>
</dbReference>
<dbReference type="InterPro" id="IPR013968">
    <property type="entry name" value="PKS_KR"/>
</dbReference>
<dbReference type="InterPro" id="IPR055123">
    <property type="entry name" value="SpnB-like_Rossmann"/>
</dbReference>
<dbReference type="InterPro" id="IPR014043">
    <property type="entry name" value="Acyl_transferase_dom"/>
</dbReference>
<comment type="caution">
    <text evidence="9">The sequence shown here is derived from an EMBL/GenBank/DDBJ whole genome shotgun (WGS) entry which is preliminary data.</text>
</comment>
<dbReference type="SMART" id="SM00823">
    <property type="entry name" value="PKS_PP"/>
    <property type="match status" value="1"/>
</dbReference>
<dbReference type="Pfam" id="PF00698">
    <property type="entry name" value="Acyl_transf_1"/>
    <property type="match status" value="1"/>
</dbReference>
<dbReference type="SUPFAM" id="SSF51735">
    <property type="entry name" value="NAD(P)-binding Rossmann-fold domains"/>
    <property type="match status" value="2"/>
</dbReference>
<dbReference type="Pfam" id="PF00550">
    <property type="entry name" value="PP-binding"/>
    <property type="match status" value="1"/>
</dbReference>
<dbReference type="InterPro" id="IPR016035">
    <property type="entry name" value="Acyl_Trfase/lysoPLipase"/>
</dbReference>
<dbReference type="SUPFAM" id="SSF53901">
    <property type="entry name" value="Thiolase-like"/>
    <property type="match status" value="1"/>
</dbReference>
<evidence type="ECO:0000256" key="5">
    <source>
        <dbReference type="PROSITE-ProRule" id="PRU01363"/>
    </source>
</evidence>
<sequence>MAGVIKMVMAMRHGVLPPTLHADEPTPHVDWSSGGLRLLTESTPWGEDGRTRRAAVSSFGISGTNAHVILEQAPAREPAAELPNETAPAVLPWVISAKTKAGLRSQAEQLLALAAADVSPGVVGCALATTRTQFEHRAAVVGSSLDDFRKGLVAFRDGRLVANVVSGVAGVGKTAFMFTGQGAQRSGMGRELYDAFPVFADALDEVCGYLSAELGQRIQDVMWDEDGDLLHQTGYTQPALFALETALYRLVRHWGIEPNYLIGHSIGEITAAHVAGVLSVQDAAVLVAARARLMQGLTARGAMAAVVAAEGDVVPYLNDEVSLAAVNGSLSVVISGAEGSVLELAAVLEQRGHKTRRLTVSNAFHSACMDPILEDFREVAAGLKYGEPTIPIISNVTGAVATIDELRSPDYWVEHLRRTVRFHDGVETLRGLGVTRFLELGPDATLSSFVNQHELAAIPLLRKKQSELKTVVTALAKIQIRGVAVDWVGFYPANSGIDLPTYPFQHQTYWLDGSLDTSSRTGHPLINASVELEDGGVIYQGQISTQRHSWLLDHIVHERVVVPGTTWVELVSWAGRQVGCTEVAELTHHAPLVLPSGIFVQIQLHILGPDRADRREFSLRCRAERSPGAPWVTLARGIVSVPDHLATVTAEIAVATWPPEGAQPLDSEDYYPSVARKGFYGWGLAFHSLRKVWRRDDEIFAEIRYADSLDSGSFDLHPALFDATMHALGVDGAPETLSGLVADEGTDYARPRIPFMWRGVAIRAQGRRAIRVRIAESSEEGVSITLFDDSGQVVGTIRGMVLLAVSGEQLRSSAGIDQIDSLYEITWNTTPTASSYVDWPSGWMGVAAADLAFSGSNYESMSALTAAVRSGGDIPELVLMQCEHGVRDDAGTAASRAVVSAVAAIQEWLSEPMLTSCRLVLVTRGMAVPLDESAGEPAQSAVWGLVRSAQAEHPGRIVLVDVDDEEDSLRALPGYLAEDTPEPQFVVRRGQRLVPRLARVRATSDALSSFDPHGTVLITGGTGTLGAQVARHLAERYSVPRLILVSRRGPSANGAAELASELKRLGADVEILACDVSDREALAAMLRNLTTRYRVTTVVHAAGVIDDAVISELDASRIEMVFRPKASAAWHLHQLTMELELEKFVLFSAAAGTIGSVGQANYAAANAFLDGLACHRRDIGLPAISLAWGLWDDRSGMTAHLTGVDRERISRQGITGLSNAHGLALFDASLSYDRPCLVPAGIDAAKLGDVATLSPVFRSLTAKRLNSNASQEQPNPDRSSAHELRVKTGRERERAVHDLLVANIAAVIGRPGESIDSDAPFREIGLDSLMAIELRHRLSTATELPLSATFAFDHPTVQAVSRYLCGLLDSTAPEGDIGIPERHDLQRGEIARPVVQEIDEMDDEALIQLAHESPWSGDY</sequence>
<dbReference type="InterPro" id="IPR006162">
    <property type="entry name" value="Ppantetheine_attach_site"/>
</dbReference>
<dbReference type="InterPro" id="IPR057326">
    <property type="entry name" value="KR_dom"/>
</dbReference>
<organism evidence="9 10">
    <name type="scientific">Nocardia panacis</name>
    <dbReference type="NCBI Taxonomy" id="2340916"/>
    <lineage>
        <taxon>Bacteria</taxon>
        <taxon>Bacillati</taxon>
        <taxon>Actinomycetota</taxon>
        <taxon>Actinomycetes</taxon>
        <taxon>Mycobacteriales</taxon>
        <taxon>Nocardiaceae</taxon>
        <taxon>Nocardia</taxon>
    </lineage>
</organism>
<reference evidence="9 10" key="1">
    <citation type="submission" date="2018-09" db="EMBL/GenBank/DDBJ databases">
        <title>YIM PH21274 draft genome.</title>
        <authorList>
            <person name="Miao C."/>
        </authorList>
    </citation>
    <scope>NUCLEOTIDE SEQUENCE [LARGE SCALE GENOMIC DNA]</scope>
    <source>
        <strain evidence="9 10">YIM PH 21724</strain>
    </source>
</reference>
<dbReference type="SUPFAM" id="SSF47336">
    <property type="entry name" value="ACP-like"/>
    <property type="match status" value="1"/>
</dbReference>
<dbReference type="Pfam" id="PF14765">
    <property type="entry name" value="PS-DH"/>
    <property type="match status" value="1"/>
</dbReference>
<evidence type="ECO:0000256" key="2">
    <source>
        <dbReference type="ARBA" id="ARBA00022553"/>
    </source>
</evidence>
<dbReference type="InterPro" id="IPR020806">
    <property type="entry name" value="PKS_PP-bd"/>
</dbReference>
<dbReference type="Gene3D" id="1.10.1200.10">
    <property type="entry name" value="ACP-like"/>
    <property type="match status" value="1"/>
</dbReference>
<feature type="active site" description="Proton donor; for dehydratase activity" evidence="5">
    <location>
        <position position="722"/>
    </location>
</feature>
<accession>A0A3A4KEU1</accession>
<evidence type="ECO:0000313" key="9">
    <source>
        <dbReference type="EMBL" id="RJO71755.1"/>
    </source>
</evidence>
<keyword evidence="10" id="KW-1185">Reference proteome</keyword>
<dbReference type="SMART" id="SM01294">
    <property type="entry name" value="PKS_PP_betabranch"/>
    <property type="match status" value="1"/>
</dbReference>
<dbReference type="InterPro" id="IPR036736">
    <property type="entry name" value="ACP-like_sf"/>
</dbReference>
<dbReference type="SMART" id="SM00826">
    <property type="entry name" value="PKS_DH"/>
    <property type="match status" value="1"/>
</dbReference>
<dbReference type="SMART" id="SM00827">
    <property type="entry name" value="PKS_AT"/>
    <property type="match status" value="1"/>
</dbReference>
<gene>
    <name evidence="9" type="ORF">D5S18_24800</name>
</gene>
<dbReference type="Pfam" id="PF21089">
    <property type="entry name" value="PKS_DH_N"/>
    <property type="match status" value="1"/>
</dbReference>
<dbReference type="InterPro" id="IPR050091">
    <property type="entry name" value="PKS_NRPS_Biosynth_Enz"/>
</dbReference>
<dbReference type="InterPro" id="IPR032821">
    <property type="entry name" value="PKS_assoc"/>
</dbReference>
<dbReference type="Proteomes" id="UP000266677">
    <property type="component" value="Unassembled WGS sequence"/>
</dbReference>
<feature type="region of interest" description="Disordered" evidence="6">
    <location>
        <begin position="1264"/>
        <end position="1286"/>
    </location>
</feature>
<feature type="active site" description="Proton acceptor; for dehydratase activity" evidence="5">
    <location>
        <position position="554"/>
    </location>
</feature>
<dbReference type="InterPro" id="IPR042104">
    <property type="entry name" value="PKS_dehydratase_sf"/>
</dbReference>
<dbReference type="SUPFAM" id="SSF55048">
    <property type="entry name" value="Probable ACP-binding domain of malonyl-CoA ACP transacylase"/>
    <property type="match status" value="1"/>
</dbReference>